<dbReference type="EMBL" id="SJTG01000001">
    <property type="protein sequence ID" value="TCI13570.1"/>
    <property type="molecule type" value="Genomic_DNA"/>
</dbReference>
<evidence type="ECO:0000256" key="1">
    <source>
        <dbReference type="SAM" id="MobiDB-lite"/>
    </source>
</evidence>
<protein>
    <submittedName>
        <fullName evidence="2">Uncharacterized protein</fullName>
    </submittedName>
</protein>
<evidence type="ECO:0000313" key="2">
    <source>
        <dbReference type="EMBL" id="TCI13570.1"/>
    </source>
</evidence>
<organism evidence="2 3">
    <name type="scientific">Dyella soli</name>
    <dbReference type="NCBI Taxonomy" id="522319"/>
    <lineage>
        <taxon>Bacteria</taxon>
        <taxon>Pseudomonadati</taxon>
        <taxon>Pseudomonadota</taxon>
        <taxon>Gammaproteobacteria</taxon>
        <taxon>Lysobacterales</taxon>
        <taxon>Rhodanobacteraceae</taxon>
        <taxon>Dyella</taxon>
    </lineage>
</organism>
<name>A0A4R0Z585_9GAMM</name>
<comment type="caution">
    <text evidence="2">The sequence shown here is derived from an EMBL/GenBank/DDBJ whole genome shotgun (WGS) entry which is preliminary data.</text>
</comment>
<accession>A0A4R0Z585</accession>
<dbReference type="Gene3D" id="3.90.550.20">
    <property type="match status" value="1"/>
</dbReference>
<gene>
    <name evidence="2" type="ORF">EZM97_09995</name>
</gene>
<dbReference type="Proteomes" id="UP000291822">
    <property type="component" value="Unassembled WGS sequence"/>
</dbReference>
<sequence>MPEAPHESASASETSVSTPSAWVDAETDPVPAPMDAPEWKRPSWLHAGSDHFDVGQILPPSLMGADRVQLAELLRATERVQQKEPSLSQVMKSLSAEGLAARKSDLERHLANWLSGSLTPGTKIDDLFVEIYTRQPVGQKTVGGPRKSVRLPIYGPETRQQVPLWGVAMQAHDGEPVPREYTSKLDTLRYGSRIVDAQGKPVNVDIDTMLNALREFDLGDRVVRDFQASLLEGHRILADQDAAVFDFHVIAASITRDIPEATGTALRRWATNGSEPLLIGGKEYRFRSLRIADVPVVGAAVLEPEGLSDAAVAEPVILYMPGRMTLDDDQRAEAGAGLLRQFDSAAELARELKAMTGADHPLHAILMRSGSPFTQDRYRNAVDRFARDGDASLIGLANLQGNVWDERARLLSEELVSGVKQAFKSNESKDHESHIERVISGFSYFNTAASMVPVIGFGFDVSSAVNSGMSAYVLDRFGDPEQASQFEREMRMNAFGAALSLVLDVPVGSMVGKLSIARFGQGLQTAIRPLTGLGKPSSRLARLPMDAQTGLRTHQGKSYIAIRGSDGRERFATVEWDPQWESYRLVKDGVLAEPVRFDRLAKVWKPDLHLWAREASDGQILESMLRRRGEFELKPDEWTELAAGLKSLGVDREDILHVLHNDASGVHALTPMAAGIADATLRHAATRLQDGKPVRIGTSVLRDWMLPEIAKGRKKPVVVLAPRTGNPAPGKQSRFLAGYDADGQALSPDIYDASTRVGQAFGGRDAIEVQEILPDVFLSEADVPTHLPDAHSDVFGGVMRAELLPSRTSAADEPVMHEAFIASVVDEAAKLRRQVGHAIAVGDTEALISRIKTSLLPDSQWQGSSGELISRMGSMNRAMHSSHRPMDVQTESDIVRGALDLGDRVVRVEIERLASADAAMGSNSGKQGVPDTVYGPEDATSAIRLRAITDAQGRAITYQHFDDSSQDFRSAEGWEGSPLVSALAMGGKSAVLSGLAITPHEFEKLAAAILDIRIEHANFALSPRFSPFAVTDSKLIAQLDDLFAREIDAHVATVTVGAQTYARVGSTSGRDTYFRVSIGAQRTYEILNTRTDAAGRGTGVEMSREMQLWHPIDGVVGGVAITMASDVRMLPIQGVDFKGPAYRVGSIKEDGMHRAIEVVYEVETGHWIRRFDVKELMLNRGLLAHLERGGGVNPFEGAVPGAAGGSGLITLKEWRERTQKVFSQPNAPREQIKEIISGIQRYRLTKAGTDNFEMVPPDRWYRSKKVPTLEERRAALEALGVDPGYADPDLIRKLTRDADGQPMKQPIRPLLYHGWWGPLDIPEDFYGNLKGAGESFRAGFKDLPGNVEHHIYLSSEYREVFNRNKLILETKVPGLEVIEFETSPLHTLIHQVEDGKYSKLYYAAKKTGGPSAVADFVRWFAAAQWLDKDGNLLWSGGGQWGDMDDVFTRPLTEADVSAFRGDALLGGLVSHEGLGMQAMVNTNAFGMRAGHPLAKAVLDKCLRLLDIHGPYLDQPKPAPGTPAYAKYAAVRAKVFGGPLALDLVIVGENSPVPIAKVRVDVQRAAYEHGVILAPQLLKDASDTVGLGYVNMGSENSWRNARKK</sequence>
<evidence type="ECO:0000313" key="3">
    <source>
        <dbReference type="Proteomes" id="UP000291822"/>
    </source>
</evidence>
<proteinExistence type="predicted"/>
<feature type="region of interest" description="Disordered" evidence="1">
    <location>
        <begin position="1"/>
        <end position="37"/>
    </location>
</feature>
<keyword evidence="3" id="KW-1185">Reference proteome</keyword>
<feature type="compositionally biased region" description="Low complexity" evidence="1">
    <location>
        <begin position="7"/>
        <end position="21"/>
    </location>
</feature>
<reference evidence="2 3" key="1">
    <citation type="submission" date="2019-02" db="EMBL/GenBank/DDBJ databases">
        <title>Dyella amyloliquefaciens sp. nov., isolated from forest soil.</title>
        <authorList>
            <person name="Gao Z.-H."/>
            <person name="Qiu L.-H."/>
        </authorList>
    </citation>
    <scope>NUCLEOTIDE SEQUENCE [LARGE SCALE GENOMIC DNA]</scope>
    <source>
        <strain evidence="2 3">KACC 12747</strain>
    </source>
</reference>